<sequence>MLLKAAASCRDSGGTSTFITNFVTSHFPIFPSTISSSCFTPHRTGRNNDYNLVQTCATSSSVCPSLVVIDQQTATSQLPPLVSPCPRRLILLRHAHSSYPTASLRDHDRPLSEAGEADAIKVSQKLHQLGWVPELILSSDALRTRETLKCMQDKVKELSEAEVHFISSFYSIAAMDGQTAQHLQQTICKYARDETLTVMCMGHNRGWEEAASMLSGASIELKTCNAALLEASGNSWEEAFSMAGFGGWKLQHIIKPNSNIDKIALPNPYSPPLSCFTSPPITTTQLSFGFNEEQQPEWAVCQVFDESPDSHELNSNSTNDNYHQMEDKYTEIIRKLEEMKKNLDDSSRIAKEMSSKLVSQSSHMLTHVPVVSNLDKSGLIEKTWIVDSKEQLDVFAPHVFDESPEMEFIDEKSCDGTFKGSEDKCGTPREIAEYGVGELDPTDEGNGRMLVFDSVFDVVDIVGFKNKIEKCVEETQLKDIEDWRRLKSEIPLAVNSVNVVGIVDEGGGKRGEVSEISPLEKEVEDGAVKKKGDENACEESEQVGDQSFARSKKVMLSNSELDQSDDHSFVLIDSDDLHTDTGDHTYKESFEYIDSEEMNSLKDMEETHFSGNLFGISDSEIGDASRTEEEQLEDIDRYSHKSTDSKLPCHDKIICLLDAKPISELDDKITYVREAIKFSPNIKVVKDIEGFKRPTSDFSYILSSINVKRAPNENNEDISKGQSSKQTESGVKIEYDNAGEHNLFHFTRCAPQEAIVGTLRSRVYLTMEEVFSTREVYVKICDTRRKNEVTELPLCTFFPKFNRSKTATNACGLDDLSSIVSDKNQIIFDPGGYEFNVLKEIVKNKEVISYEIVMIISNHGTAAIRNFIVPQVKETSIEGASAENDGGMSIVEMVYTLAKAVGHKESEENRGMTENGDANQHGKWVPVKIKIHRPQNDVIMMLSMYYSKERKHEDSIHKSDNTTWKGIESGGLSDVSLRKIPERHPLYYEQHRLSRLKHAMDNKSNIVPGRRLIIIPYFKTRDNKLARLMFDGSTGEGVKYDSTCFEINGVMSLRNLSTFSFHDKLQMGENVLKKILKMGIRYVASIHVASEDLYIDHKPESGKIYELNFKSKTCLLACYLGKFDRRLKEIQIRGRSKHLPIKHFQAKRTILECYKKAGQCRGRTELASTTNLFGSCLLFRSTSNDYNSKRPCSSCKMVVFVSDTLGTENENVWKVCCEIGKPVVVLLLPNDDADIKLHNQNLQFMVQMMQHRQFYKMGRHVQLKIECAATCWAKCAVGPC</sequence>
<comment type="caution">
    <text evidence="2">The sequence shown here is derived from an EMBL/GenBank/DDBJ whole genome shotgun (WGS) entry which is preliminary data.</text>
</comment>
<protein>
    <recommendedName>
        <fullName evidence="4">Phosphoglycerate mutase</fullName>
    </recommendedName>
</protein>
<dbReference type="EMBL" id="JAUIZM010000011">
    <property type="protein sequence ID" value="KAK1355505.1"/>
    <property type="molecule type" value="Genomic_DNA"/>
</dbReference>
<dbReference type="Proteomes" id="UP001237642">
    <property type="component" value="Unassembled WGS sequence"/>
</dbReference>
<dbReference type="InterPro" id="IPR013078">
    <property type="entry name" value="His_Pase_superF_clade-1"/>
</dbReference>
<name>A0AAD8GUE0_9APIA</name>
<dbReference type="SMART" id="SM00855">
    <property type="entry name" value="PGAM"/>
    <property type="match status" value="1"/>
</dbReference>
<dbReference type="CDD" id="cd07067">
    <property type="entry name" value="HP_PGM_like"/>
    <property type="match status" value="1"/>
</dbReference>
<evidence type="ECO:0000313" key="2">
    <source>
        <dbReference type="EMBL" id="KAK1355505.1"/>
    </source>
</evidence>
<feature type="coiled-coil region" evidence="1">
    <location>
        <begin position="322"/>
        <end position="356"/>
    </location>
</feature>
<reference evidence="2" key="1">
    <citation type="submission" date="2023-02" db="EMBL/GenBank/DDBJ databases">
        <title>Genome of toxic invasive species Heracleum sosnowskyi carries increased number of genes despite the absence of recent whole-genome duplications.</title>
        <authorList>
            <person name="Schelkunov M."/>
            <person name="Shtratnikova V."/>
            <person name="Makarenko M."/>
            <person name="Klepikova A."/>
            <person name="Omelchenko D."/>
            <person name="Novikova G."/>
            <person name="Obukhova E."/>
            <person name="Bogdanov V."/>
            <person name="Penin A."/>
            <person name="Logacheva M."/>
        </authorList>
    </citation>
    <scope>NUCLEOTIDE SEQUENCE</scope>
    <source>
        <strain evidence="2">Hsosn_3</strain>
        <tissue evidence="2">Leaf</tissue>
    </source>
</reference>
<dbReference type="PANTHER" id="PTHR47623">
    <property type="entry name" value="OS09G0287300 PROTEIN"/>
    <property type="match status" value="1"/>
</dbReference>
<gene>
    <name evidence="2" type="ORF">POM88_048761</name>
</gene>
<evidence type="ECO:0000313" key="3">
    <source>
        <dbReference type="Proteomes" id="UP001237642"/>
    </source>
</evidence>
<dbReference type="PANTHER" id="PTHR47623:SF1">
    <property type="entry name" value="OS09G0287300 PROTEIN"/>
    <property type="match status" value="1"/>
</dbReference>
<dbReference type="Pfam" id="PF00300">
    <property type="entry name" value="His_Phos_1"/>
    <property type="match status" value="1"/>
</dbReference>
<keyword evidence="1" id="KW-0175">Coiled coil</keyword>
<dbReference type="InterPro" id="IPR029033">
    <property type="entry name" value="His_PPase_superfam"/>
</dbReference>
<proteinExistence type="predicted"/>
<keyword evidence="3" id="KW-1185">Reference proteome</keyword>
<evidence type="ECO:0008006" key="4">
    <source>
        <dbReference type="Google" id="ProtNLM"/>
    </source>
</evidence>
<organism evidence="2 3">
    <name type="scientific">Heracleum sosnowskyi</name>
    <dbReference type="NCBI Taxonomy" id="360622"/>
    <lineage>
        <taxon>Eukaryota</taxon>
        <taxon>Viridiplantae</taxon>
        <taxon>Streptophyta</taxon>
        <taxon>Embryophyta</taxon>
        <taxon>Tracheophyta</taxon>
        <taxon>Spermatophyta</taxon>
        <taxon>Magnoliopsida</taxon>
        <taxon>eudicotyledons</taxon>
        <taxon>Gunneridae</taxon>
        <taxon>Pentapetalae</taxon>
        <taxon>asterids</taxon>
        <taxon>campanulids</taxon>
        <taxon>Apiales</taxon>
        <taxon>Apiaceae</taxon>
        <taxon>Apioideae</taxon>
        <taxon>apioid superclade</taxon>
        <taxon>Tordylieae</taxon>
        <taxon>Tordyliinae</taxon>
        <taxon>Heracleum</taxon>
    </lineage>
</organism>
<reference evidence="2" key="2">
    <citation type="submission" date="2023-05" db="EMBL/GenBank/DDBJ databases">
        <authorList>
            <person name="Schelkunov M.I."/>
        </authorList>
    </citation>
    <scope>NUCLEOTIDE SEQUENCE</scope>
    <source>
        <strain evidence="2">Hsosn_3</strain>
        <tissue evidence="2">Leaf</tissue>
    </source>
</reference>
<dbReference type="SUPFAM" id="SSF53254">
    <property type="entry name" value="Phosphoglycerate mutase-like"/>
    <property type="match status" value="1"/>
</dbReference>
<accession>A0AAD8GUE0</accession>
<evidence type="ECO:0000256" key="1">
    <source>
        <dbReference type="SAM" id="Coils"/>
    </source>
</evidence>
<dbReference type="Gene3D" id="3.40.50.1240">
    <property type="entry name" value="Phosphoglycerate mutase-like"/>
    <property type="match status" value="1"/>
</dbReference>
<dbReference type="AlphaFoldDB" id="A0AAD8GUE0"/>